<dbReference type="Pfam" id="PF06305">
    <property type="entry name" value="LapA_dom"/>
    <property type="match status" value="1"/>
</dbReference>
<dbReference type="Proteomes" id="UP000451565">
    <property type="component" value="Unassembled WGS sequence"/>
</dbReference>
<dbReference type="InterPro" id="IPR010445">
    <property type="entry name" value="LapA_dom"/>
</dbReference>
<proteinExistence type="predicted"/>
<dbReference type="OrthoDB" id="9154783at2"/>
<gene>
    <name evidence="7" type="ORF">GEV47_17835</name>
</gene>
<evidence type="ECO:0000256" key="5">
    <source>
        <dbReference type="SAM" id="Phobius"/>
    </source>
</evidence>
<keyword evidence="8" id="KW-1185">Reference proteome</keyword>
<keyword evidence="1" id="KW-1003">Cell membrane</keyword>
<sequence length="104" mass="11696">MKLISRAIAIFLFLIFFGFALKNTQEVTLDFFLNYEIRGPLVLILLGFFASGAVLGVLAMTPALFRHRRNASKNKKALTSLQKEQEAQRVAREAAPQVDSIRNI</sequence>
<evidence type="ECO:0000313" key="7">
    <source>
        <dbReference type="EMBL" id="MQR02541.1"/>
    </source>
</evidence>
<evidence type="ECO:0000259" key="6">
    <source>
        <dbReference type="Pfam" id="PF06305"/>
    </source>
</evidence>
<comment type="caution">
    <text evidence="7">The sequence shown here is derived from an EMBL/GenBank/DDBJ whole genome shotgun (WGS) entry which is preliminary data.</text>
</comment>
<protein>
    <submittedName>
        <fullName evidence="7">DUF1049 domain-containing protein</fullName>
    </submittedName>
</protein>
<feature type="transmembrane region" description="Helical" evidence="5">
    <location>
        <begin position="40"/>
        <end position="65"/>
    </location>
</feature>
<reference evidence="7 8" key="1">
    <citation type="submission" date="2019-10" db="EMBL/GenBank/DDBJ databases">
        <title>Glaciimonas soli sp. nov., a psychrophilic bacterium isolated from the forest soil of a high elevation mountain in Taiwan.</title>
        <authorList>
            <person name="Wang L.-T."/>
            <person name="Shieh W.Y."/>
        </authorList>
    </citation>
    <scope>NUCLEOTIDE SEQUENCE [LARGE SCALE GENOMIC DNA]</scope>
    <source>
        <strain evidence="7 8">GS1</strain>
    </source>
</reference>
<keyword evidence="2 5" id="KW-0812">Transmembrane</keyword>
<evidence type="ECO:0000256" key="4">
    <source>
        <dbReference type="ARBA" id="ARBA00023136"/>
    </source>
</evidence>
<dbReference type="RefSeq" id="WP_153236152.1">
    <property type="nucleotide sequence ID" value="NZ_WINI01000009.1"/>
</dbReference>
<evidence type="ECO:0000256" key="1">
    <source>
        <dbReference type="ARBA" id="ARBA00022475"/>
    </source>
</evidence>
<evidence type="ECO:0000256" key="3">
    <source>
        <dbReference type="ARBA" id="ARBA00022989"/>
    </source>
</evidence>
<keyword evidence="3 5" id="KW-1133">Transmembrane helix</keyword>
<dbReference type="GO" id="GO:0005886">
    <property type="term" value="C:plasma membrane"/>
    <property type="evidence" value="ECO:0007669"/>
    <property type="project" value="InterPro"/>
</dbReference>
<accession>A0A843YZ28</accession>
<name>A0A843YZ28_9BURK</name>
<evidence type="ECO:0000256" key="2">
    <source>
        <dbReference type="ARBA" id="ARBA00022692"/>
    </source>
</evidence>
<organism evidence="7 8">
    <name type="scientific">Glaciimonas soli</name>
    <dbReference type="NCBI Taxonomy" id="2590999"/>
    <lineage>
        <taxon>Bacteria</taxon>
        <taxon>Pseudomonadati</taxon>
        <taxon>Pseudomonadota</taxon>
        <taxon>Betaproteobacteria</taxon>
        <taxon>Burkholderiales</taxon>
        <taxon>Oxalobacteraceae</taxon>
        <taxon>Glaciimonas</taxon>
    </lineage>
</organism>
<dbReference type="EMBL" id="WINI01000009">
    <property type="protein sequence ID" value="MQR02541.1"/>
    <property type="molecule type" value="Genomic_DNA"/>
</dbReference>
<dbReference type="AlphaFoldDB" id="A0A843YZ28"/>
<keyword evidence="4 5" id="KW-0472">Membrane</keyword>
<feature type="domain" description="Lipopolysaccharide assembly protein A" evidence="6">
    <location>
        <begin position="22"/>
        <end position="85"/>
    </location>
</feature>
<evidence type="ECO:0000313" key="8">
    <source>
        <dbReference type="Proteomes" id="UP000451565"/>
    </source>
</evidence>